<dbReference type="Gene3D" id="3.40.50.300">
    <property type="entry name" value="P-loop containing nucleotide triphosphate hydrolases"/>
    <property type="match status" value="1"/>
</dbReference>
<dbReference type="RefSeq" id="WP_040432514.1">
    <property type="nucleotide sequence ID" value="NZ_CP170746.1"/>
</dbReference>
<protein>
    <submittedName>
        <fullName evidence="1">Uncharacterized protein</fullName>
    </submittedName>
</protein>
<reference evidence="1 2" key="1">
    <citation type="journal article" date="2019" name="Genome Biol. Evol.">
        <title>Day and night: Metabolic profiles and evolutionary relationships of six axenic non-marine cyanobacteria.</title>
        <authorList>
            <person name="Will S.E."/>
            <person name="Henke P."/>
            <person name="Boedeker C."/>
            <person name="Huang S."/>
            <person name="Brinkmann H."/>
            <person name="Rohde M."/>
            <person name="Jarek M."/>
            <person name="Friedl T."/>
            <person name="Seufert S."/>
            <person name="Schumacher M."/>
            <person name="Overmann J."/>
            <person name="Neumann-Schaal M."/>
            <person name="Petersen J."/>
        </authorList>
    </citation>
    <scope>NUCLEOTIDE SEQUENCE [LARGE SCALE GENOMIC DNA]</scope>
    <source>
        <strain evidence="1 2">PCC 6912</strain>
    </source>
</reference>
<name>A0A433N0V4_CHLFR</name>
<evidence type="ECO:0000313" key="2">
    <source>
        <dbReference type="Proteomes" id="UP000268857"/>
    </source>
</evidence>
<dbReference type="InterPro" id="IPR027417">
    <property type="entry name" value="P-loop_NTPase"/>
</dbReference>
<gene>
    <name evidence="1" type="ORF">PCC6912_51070</name>
</gene>
<keyword evidence="2" id="KW-1185">Reference proteome</keyword>
<organism evidence="1 2">
    <name type="scientific">Chlorogloeopsis fritschii PCC 6912</name>
    <dbReference type="NCBI Taxonomy" id="211165"/>
    <lineage>
        <taxon>Bacteria</taxon>
        <taxon>Bacillati</taxon>
        <taxon>Cyanobacteriota</taxon>
        <taxon>Cyanophyceae</taxon>
        <taxon>Nostocales</taxon>
        <taxon>Chlorogloeopsidaceae</taxon>
        <taxon>Chlorogloeopsis</taxon>
    </lineage>
</organism>
<dbReference type="AlphaFoldDB" id="A0A433N0V4"/>
<dbReference type="OrthoDB" id="9758243at2"/>
<sequence length="85" mass="10039">MAEIIESATLDEEEEEKLARQCAREYQLITRDDRLEKIAEDIVTHLLGRGYQGKAMVVSIDRFTAVKMYNKVQHHWQQHLQQLKN</sequence>
<proteinExistence type="predicted"/>
<dbReference type="STRING" id="211165.GCA_000317285_03645"/>
<accession>A0A433N0V4</accession>
<dbReference type="EMBL" id="RSCJ01000028">
    <property type="protein sequence ID" value="RUR74590.1"/>
    <property type="molecule type" value="Genomic_DNA"/>
</dbReference>
<dbReference type="Proteomes" id="UP000268857">
    <property type="component" value="Unassembled WGS sequence"/>
</dbReference>
<comment type="caution">
    <text evidence="1">The sequence shown here is derived from an EMBL/GenBank/DDBJ whole genome shotgun (WGS) entry which is preliminary data.</text>
</comment>
<evidence type="ECO:0000313" key="1">
    <source>
        <dbReference type="EMBL" id="RUR74590.1"/>
    </source>
</evidence>